<dbReference type="AlphaFoldDB" id="A0A0G4IKY5"/>
<keyword evidence="9" id="KW-0496">Mitochondrion</keyword>
<dbReference type="InterPro" id="IPR016642">
    <property type="entry name" value="26S_Psome_Rpn2"/>
</dbReference>
<dbReference type="PIRSF" id="PIRSF015947">
    <property type="entry name" value="26S_Psome_Rpn2"/>
    <property type="match status" value="1"/>
</dbReference>
<reference evidence="8 10" key="1">
    <citation type="submission" date="2015-02" db="EMBL/GenBank/DDBJ databases">
        <authorList>
            <person name="Chooi Y.-H."/>
        </authorList>
    </citation>
    <scope>NUCLEOTIDE SEQUENCE [LARGE SCALE GENOMIC DNA]</scope>
    <source>
        <strain evidence="8">E3</strain>
    </source>
</reference>
<dbReference type="SUPFAM" id="SSF48371">
    <property type="entry name" value="ARM repeat"/>
    <property type="match status" value="1"/>
</dbReference>
<dbReference type="InterPro" id="IPR011989">
    <property type="entry name" value="ARM-like"/>
</dbReference>
<dbReference type="Proteomes" id="UP000290189">
    <property type="component" value="Unassembled WGS sequence"/>
</dbReference>
<feature type="region of interest" description="Disordered" evidence="5">
    <location>
        <begin position="912"/>
        <end position="933"/>
    </location>
</feature>
<evidence type="ECO:0000256" key="4">
    <source>
        <dbReference type="PIRNR" id="PIRNR015947"/>
    </source>
</evidence>
<feature type="compositionally biased region" description="Basic and acidic residues" evidence="5">
    <location>
        <begin position="826"/>
        <end position="836"/>
    </location>
</feature>
<dbReference type="Pfam" id="PF21505">
    <property type="entry name" value="RPN2_N"/>
    <property type="match status" value="1"/>
</dbReference>
<keyword evidence="10" id="KW-1185">Reference proteome</keyword>
<evidence type="ECO:0000313" key="11">
    <source>
        <dbReference type="Proteomes" id="UP000290189"/>
    </source>
</evidence>
<feature type="compositionally biased region" description="Basic residues" evidence="5">
    <location>
        <begin position="801"/>
        <end position="810"/>
    </location>
</feature>
<dbReference type="Pfam" id="PF13646">
    <property type="entry name" value="HEAT_2"/>
    <property type="match status" value="1"/>
</dbReference>
<dbReference type="Proteomes" id="UP000039324">
    <property type="component" value="Unassembled WGS sequence"/>
</dbReference>
<feature type="domain" description="26S proteasome regulatory subunit RPN2 C-terminal" evidence="6">
    <location>
        <begin position="747"/>
        <end position="906"/>
    </location>
</feature>
<dbReference type="OMA" id="IMFGRQE"/>
<dbReference type="GO" id="GO:0042176">
    <property type="term" value="P:regulation of protein catabolic process"/>
    <property type="evidence" value="ECO:0007669"/>
    <property type="project" value="UniProtKB-UniRule"/>
</dbReference>
<dbReference type="EMBL" id="CDSF01000035">
    <property type="protein sequence ID" value="CEO95755.1"/>
    <property type="molecule type" value="Genomic_DNA"/>
</dbReference>
<protein>
    <submittedName>
        <fullName evidence="8">Uncharacterized protein</fullName>
    </submittedName>
</protein>
<dbReference type="PANTHER" id="PTHR10943:SF2">
    <property type="entry name" value="26S PROTEASOME NON-ATPASE REGULATORY SUBUNIT 1"/>
    <property type="match status" value="1"/>
</dbReference>
<dbReference type="GO" id="GO:0030234">
    <property type="term" value="F:enzyme regulator activity"/>
    <property type="evidence" value="ECO:0007669"/>
    <property type="project" value="UniProtKB-UniRule"/>
</dbReference>
<dbReference type="GO" id="GO:0034515">
    <property type="term" value="C:proteasome storage granule"/>
    <property type="evidence" value="ECO:0007669"/>
    <property type="project" value="TreeGrafter"/>
</dbReference>
<dbReference type="InterPro" id="IPR016024">
    <property type="entry name" value="ARM-type_fold"/>
</dbReference>
<dbReference type="EMBL" id="OVEO01000013">
    <property type="protein sequence ID" value="SPR00009.1"/>
    <property type="molecule type" value="Genomic_DNA"/>
</dbReference>
<evidence type="ECO:0000313" key="9">
    <source>
        <dbReference type="EMBL" id="SPR00009.1"/>
    </source>
</evidence>
<geneLocation type="mitochondrion" evidence="9"/>
<evidence type="ECO:0000313" key="10">
    <source>
        <dbReference type="Proteomes" id="UP000039324"/>
    </source>
</evidence>
<dbReference type="PANTHER" id="PTHR10943">
    <property type="entry name" value="26S PROTEASOME NON-ATPASE REGULATORY SUBUNIT"/>
    <property type="match status" value="1"/>
</dbReference>
<dbReference type="GO" id="GO:0008540">
    <property type="term" value="C:proteasome regulatory particle, base subcomplex"/>
    <property type="evidence" value="ECO:0007669"/>
    <property type="project" value="UniProtKB-UniRule"/>
</dbReference>
<dbReference type="FunFam" id="1.25.10.10:FF:000017">
    <property type="entry name" value="26S proteasome non-ATPase regulatory subunit 1"/>
    <property type="match status" value="1"/>
</dbReference>
<sequence length="933" mass="101290">MALVSSTGVLALLDEPQTALQVQALRSLNQIVDVFWAEIASSIAKLESLCESTVFPEKALAAAVISKVFYHLEELDDSLKYALSAGDHFDVHSHAEYTETLIAKCIDEYTRLRLVALESGTEAKIDARLEAIIQRVFQRCFEDSQLHQAVGIALECRRLDMVEAAVGHASGDAAKSRMIKHCLHLALTVVKSRRFRQEVLRLICALCSKLETPDSLSLCHCLIYLDDSNGFAQQLGALAKAGNVLMAYQIAYDLADCDNYPFQLRVINALPDAGIDEQVLKNLKYILSGESAIKLYTQFLHSQAKTDLGIMSAIKERVEGRNSVTHMSAIVSHAFMQCGTTHDQFIRDNLDWLTRANNWSKMSVTAAFGVIHKGYLQNSMRILRPYLPGEGSSNSPYLVSGALYGLGLIHANRGGDQLAYLEESLRNAGEDEVVQHGACLAIGLNAMQTSDDNLYDTLKGVLFHDNAVAGEAAGLAMGLVQLGANKEVHIHEMMAYANDTQHEKIVRGLGIGLALMVAGQEEHADGLITRMLGDKDPNIRYGGCFAIALAFACTAANSAINRLLHIAVSDVSTDVRRAAVIGLGFVLGNVPERVPKIVSLLCESYNPHVRYGAALAIGIACAATANRQAIELLTVLSKDRVDFVRQGGMLGLSMVLIQVNSAQEAAVEQHRTTLTTAIEGKHTDTQTKMGAILAQGILDAGGRNMTIALRSSSGHKRLCACAGLAVFTQYWYWYPLVHFLSLALAPTPLIGLNRNLAIPKNASFVCNARASLFDYPAVQQPKKEEEVKKVPTAQLSISAKAKQKAMKKKRGSGDADAMAVEPAESPSDKETVKGESADAAGESTTQPPAVTAPEPDHFTCPNQCRVTPSQRHLMSVEPGSRYAPVKKDVFGIIVLSDTRPDEPEELFNEEQPHVIGVGEEEEPSPPAPFQLTR</sequence>
<feature type="domain" description="26S proteasome non-ATPase regulatory subunit 1/RPN2 N-terminal" evidence="7">
    <location>
        <begin position="5"/>
        <end position="302"/>
    </location>
</feature>
<dbReference type="Gene3D" id="1.25.10.10">
    <property type="entry name" value="Leucine-rich Repeat Variant"/>
    <property type="match status" value="1"/>
</dbReference>
<evidence type="ECO:0000256" key="5">
    <source>
        <dbReference type="SAM" id="MobiDB-lite"/>
    </source>
</evidence>
<dbReference type="OrthoDB" id="261572at2759"/>
<reference evidence="9 11" key="2">
    <citation type="submission" date="2018-03" db="EMBL/GenBank/DDBJ databases">
        <authorList>
            <person name="Fogelqvist J."/>
        </authorList>
    </citation>
    <scope>NUCLEOTIDE SEQUENCE [LARGE SCALE GENOMIC DNA]</scope>
</reference>
<evidence type="ECO:0000313" key="8">
    <source>
        <dbReference type="EMBL" id="CEO95755.1"/>
    </source>
</evidence>
<evidence type="ECO:0000256" key="3">
    <source>
        <dbReference type="ARBA" id="ARBA00022942"/>
    </source>
</evidence>
<name>A0A0G4IKY5_PLABS</name>
<gene>
    <name evidence="8" type="ORF">PBRA_004468</name>
    <name evidence="9" type="ORF">PLBR_LOCUS7224</name>
</gene>
<dbReference type="GO" id="GO:0043161">
    <property type="term" value="P:proteasome-mediated ubiquitin-dependent protein catabolic process"/>
    <property type="evidence" value="ECO:0007669"/>
    <property type="project" value="TreeGrafter"/>
</dbReference>
<keyword evidence="3 4" id="KW-0647">Proteasome</keyword>
<keyword evidence="2" id="KW-0677">Repeat</keyword>
<dbReference type="Pfam" id="PF18004">
    <property type="entry name" value="RPN2_C"/>
    <property type="match status" value="1"/>
</dbReference>
<feature type="region of interest" description="Disordered" evidence="5">
    <location>
        <begin position="801"/>
        <end position="859"/>
    </location>
</feature>
<comment type="similarity">
    <text evidence="1 4">Belongs to the proteasome subunit S1 family.</text>
</comment>
<dbReference type="STRING" id="37360.A0A0G4IKY5"/>
<accession>A0A0G4IKY5</accession>
<dbReference type="InterPro" id="IPR040623">
    <property type="entry name" value="RPN2_C"/>
</dbReference>
<evidence type="ECO:0000259" key="7">
    <source>
        <dbReference type="Pfam" id="PF21505"/>
    </source>
</evidence>
<organism evidence="8 10">
    <name type="scientific">Plasmodiophora brassicae</name>
    <name type="common">Clubroot disease agent</name>
    <dbReference type="NCBI Taxonomy" id="37360"/>
    <lineage>
        <taxon>Eukaryota</taxon>
        <taxon>Sar</taxon>
        <taxon>Rhizaria</taxon>
        <taxon>Endomyxa</taxon>
        <taxon>Phytomyxea</taxon>
        <taxon>Plasmodiophorida</taxon>
        <taxon>Plasmodiophoridae</taxon>
        <taxon>Plasmodiophora</taxon>
    </lineage>
</organism>
<dbReference type="GO" id="GO:0005634">
    <property type="term" value="C:nucleus"/>
    <property type="evidence" value="ECO:0007669"/>
    <property type="project" value="TreeGrafter"/>
</dbReference>
<evidence type="ECO:0000256" key="1">
    <source>
        <dbReference type="ARBA" id="ARBA00006308"/>
    </source>
</evidence>
<proteinExistence type="inferred from homology"/>
<dbReference type="InterPro" id="IPR048570">
    <property type="entry name" value="PSMD1_RPN2_N"/>
</dbReference>
<evidence type="ECO:0000256" key="2">
    <source>
        <dbReference type="ARBA" id="ARBA00022737"/>
    </source>
</evidence>
<evidence type="ECO:0000259" key="6">
    <source>
        <dbReference type="Pfam" id="PF18004"/>
    </source>
</evidence>
<feature type="compositionally biased region" description="Pro residues" evidence="5">
    <location>
        <begin position="924"/>
        <end position="933"/>
    </location>
</feature>